<evidence type="ECO:0000313" key="2">
    <source>
        <dbReference type="Ensembl" id="ENSSVLP00005012766.1"/>
    </source>
</evidence>
<dbReference type="GeneTree" id="ENSGT00940000163681"/>
<feature type="compositionally biased region" description="Basic and acidic residues" evidence="1">
    <location>
        <begin position="54"/>
        <end position="66"/>
    </location>
</feature>
<feature type="region of interest" description="Disordered" evidence="1">
    <location>
        <begin position="127"/>
        <end position="176"/>
    </location>
</feature>
<organism evidence="2 3">
    <name type="scientific">Sciurus vulgaris</name>
    <name type="common">Eurasian red squirrel</name>
    <dbReference type="NCBI Taxonomy" id="55149"/>
    <lineage>
        <taxon>Eukaryota</taxon>
        <taxon>Metazoa</taxon>
        <taxon>Chordata</taxon>
        <taxon>Craniata</taxon>
        <taxon>Vertebrata</taxon>
        <taxon>Euteleostomi</taxon>
        <taxon>Mammalia</taxon>
        <taxon>Eutheria</taxon>
        <taxon>Euarchontoglires</taxon>
        <taxon>Glires</taxon>
        <taxon>Rodentia</taxon>
        <taxon>Sciuromorpha</taxon>
        <taxon>Sciuridae</taxon>
        <taxon>Sciurinae</taxon>
        <taxon>Sciurini</taxon>
        <taxon>Sciurus</taxon>
    </lineage>
</organism>
<evidence type="ECO:0008006" key="4">
    <source>
        <dbReference type="Google" id="ProtNLM"/>
    </source>
</evidence>
<reference evidence="2" key="2">
    <citation type="submission" date="2025-09" db="UniProtKB">
        <authorList>
            <consortium name="Ensembl"/>
        </authorList>
    </citation>
    <scope>IDENTIFICATION</scope>
</reference>
<dbReference type="Ensembl" id="ENSSVLT00005014133.1">
    <property type="protein sequence ID" value="ENSSVLP00005012766.1"/>
    <property type="gene ID" value="ENSSVLG00005010019.1"/>
</dbReference>
<reference evidence="2" key="1">
    <citation type="submission" date="2025-08" db="UniProtKB">
        <authorList>
            <consortium name="Ensembl"/>
        </authorList>
    </citation>
    <scope>IDENTIFICATION</scope>
</reference>
<feature type="region of interest" description="Disordered" evidence="1">
    <location>
        <begin position="36"/>
        <end position="95"/>
    </location>
</feature>
<dbReference type="Proteomes" id="UP000694564">
    <property type="component" value="Chromosome 7"/>
</dbReference>
<dbReference type="PANTHER" id="PTHR33862:SF3">
    <property type="entry name" value="OROFACIAL CLEFT 1 CANDIDATE GENE 1 PROTEIN"/>
    <property type="match status" value="1"/>
</dbReference>
<accession>A0A8D2CQK4</accession>
<keyword evidence="3" id="KW-1185">Reference proteome</keyword>
<evidence type="ECO:0000313" key="3">
    <source>
        <dbReference type="Proteomes" id="UP000694564"/>
    </source>
</evidence>
<dbReference type="PANTHER" id="PTHR33862">
    <property type="entry name" value="OROFACIAL CLEFT 1 CANDIDATE GENE 1 PROTEIN"/>
    <property type="match status" value="1"/>
</dbReference>
<protein>
    <recommendedName>
        <fullName evidence="4">OFCC1 protein</fullName>
    </recommendedName>
</protein>
<feature type="compositionally biased region" description="Polar residues" evidence="1">
    <location>
        <begin position="42"/>
        <end position="53"/>
    </location>
</feature>
<feature type="compositionally biased region" description="Low complexity" evidence="1">
    <location>
        <begin position="1"/>
        <end position="11"/>
    </location>
</feature>
<sequence>ISLQKFQQKALKQTKQKKSKSAEFLMVKEDRAATEGIENPAFNMNSPDLSAHQSSEEKVIRHDMPDRTLAAHQQNSRLPAPAQPKGNEYGRNYFDPLMDEEINPRQCGMEVSREGDGGTLYNRLMELFDESGQREFQDENMEDNPSDSEAPTGSSKSHGLHEEADEPTPAYVEEFERHAQNDIVLLGSSSEQVSRKSMKNVRQSWIFLLS</sequence>
<dbReference type="InterPro" id="IPR031390">
    <property type="entry name" value="OFCC1"/>
</dbReference>
<name>A0A8D2CQK4_SCIVU</name>
<evidence type="ECO:0000256" key="1">
    <source>
        <dbReference type="SAM" id="MobiDB-lite"/>
    </source>
</evidence>
<proteinExistence type="predicted"/>
<feature type="compositionally biased region" description="Polar residues" evidence="1">
    <location>
        <begin position="147"/>
        <end position="157"/>
    </location>
</feature>
<dbReference type="Pfam" id="PF15680">
    <property type="entry name" value="OFCC1"/>
    <property type="match status" value="1"/>
</dbReference>
<feature type="region of interest" description="Disordered" evidence="1">
    <location>
        <begin position="1"/>
        <end position="22"/>
    </location>
</feature>
<dbReference type="AlphaFoldDB" id="A0A8D2CQK4"/>